<evidence type="ECO:0000259" key="1">
    <source>
        <dbReference type="Pfam" id="PF07872"/>
    </source>
</evidence>
<evidence type="ECO:0000313" key="2">
    <source>
        <dbReference type="EMBL" id="KRQ87723.1"/>
    </source>
</evidence>
<gene>
    <name evidence="2" type="ORF">ABG79_00525</name>
</gene>
<evidence type="ECO:0000313" key="3">
    <source>
        <dbReference type="Proteomes" id="UP000052015"/>
    </source>
</evidence>
<feature type="domain" description="DUF1659" evidence="1">
    <location>
        <begin position="2"/>
        <end position="73"/>
    </location>
</feature>
<dbReference type="Proteomes" id="UP000052015">
    <property type="component" value="Unassembled WGS sequence"/>
</dbReference>
<dbReference type="RefSeq" id="WP_057976825.1">
    <property type="nucleotide sequence ID" value="NZ_LKHP01000002.1"/>
</dbReference>
<keyword evidence="3" id="KW-1185">Reference proteome</keyword>
<name>A0A0R3JVY3_CALMK</name>
<dbReference type="OrthoDB" id="1955198at2"/>
<dbReference type="AlphaFoldDB" id="A0A0R3JVY3"/>
<reference evidence="2 3" key="1">
    <citation type="submission" date="2015-09" db="EMBL/GenBank/DDBJ databases">
        <title>Draft genome sequence of a Caloramator mitchellensis, a moderate thermophile from the Great Artesian Basin of Australia.</title>
        <authorList>
            <person name="Patel B.K."/>
        </authorList>
    </citation>
    <scope>NUCLEOTIDE SEQUENCE [LARGE SCALE GENOMIC DNA]</scope>
    <source>
        <strain evidence="2 3">VF08</strain>
    </source>
</reference>
<dbReference type="STRING" id="908809.ABG79_00525"/>
<sequence>MAVSALQLTSNVVLRVKIGVDQNGSDIERAITLRKVKANATNDDVFAITQALAGILEGPLNNVIRQDFAELVNL</sequence>
<accession>A0A0R3JVY3</accession>
<dbReference type="EMBL" id="LKHP01000002">
    <property type="protein sequence ID" value="KRQ87723.1"/>
    <property type="molecule type" value="Genomic_DNA"/>
</dbReference>
<dbReference type="InterPro" id="IPR012454">
    <property type="entry name" value="DUF1659"/>
</dbReference>
<comment type="caution">
    <text evidence="2">The sequence shown here is derived from an EMBL/GenBank/DDBJ whole genome shotgun (WGS) entry which is preliminary data.</text>
</comment>
<protein>
    <recommendedName>
        <fullName evidence="1">DUF1659 domain-containing protein</fullName>
    </recommendedName>
</protein>
<dbReference type="Pfam" id="PF07872">
    <property type="entry name" value="DUF1659"/>
    <property type="match status" value="1"/>
</dbReference>
<organism evidence="2 3">
    <name type="scientific">Caloramator mitchellensis</name>
    <dbReference type="NCBI Taxonomy" id="908809"/>
    <lineage>
        <taxon>Bacteria</taxon>
        <taxon>Bacillati</taxon>
        <taxon>Bacillota</taxon>
        <taxon>Clostridia</taxon>
        <taxon>Eubacteriales</taxon>
        <taxon>Clostridiaceae</taxon>
        <taxon>Caloramator</taxon>
    </lineage>
</organism>
<proteinExistence type="predicted"/>